<sequence>MRPGLKTTEGIVGLVTCVVAAVLKGLGIVDFPTEAFAALVAWVVGRSLQKTFGMTAEEEATAKRAWKSSEFWATILYAGAKFVWPSLPDEVLAMVLTWISVRTGVKITPNWKIGLKKIGTTNNVSTHGGS</sequence>
<gene>
    <name evidence="1" type="ORF">C4561_01490</name>
</gene>
<dbReference type="EMBL" id="QZJF01000007">
    <property type="protein sequence ID" value="RJR27756.1"/>
    <property type="molecule type" value="Genomic_DNA"/>
</dbReference>
<evidence type="ECO:0000313" key="2">
    <source>
        <dbReference type="Proteomes" id="UP000265540"/>
    </source>
</evidence>
<dbReference type="Proteomes" id="UP000265540">
    <property type="component" value="Unassembled WGS sequence"/>
</dbReference>
<evidence type="ECO:0000313" key="1">
    <source>
        <dbReference type="EMBL" id="RJR27756.1"/>
    </source>
</evidence>
<proteinExistence type="predicted"/>
<protein>
    <submittedName>
        <fullName evidence="1">Uncharacterized protein</fullName>
    </submittedName>
</protein>
<name>A0A3A4ZMJ2_UNCKA</name>
<reference evidence="1 2" key="1">
    <citation type="journal article" date="2017" name="ISME J.">
        <title>Energy and carbon metabolisms in a deep terrestrial subsurface fluid microbial community.</title>
        <authorList>
            <person name="Momper L."/>
            <person name="Jungbluth S.P."/>
            <person name="Lee M.D."/>
            <person name="Amend J.P."/>
        </authorList>
    </citation>
    <scope>NUCLEOTIDE SEQUENCE [LARGE SCALE GENOMIC DNA]</scope>
    <source>
        <strain evidence="1">SURF_46</strain>
    </source>
</reference>
<dbReference type="AlphaFoldDB" id="A0A3A4ZMJ2"/>
<comment type="caution">
    <text evidence="1">The sequence shown here is derived from an EMBL/GenBank/DDBJ whole genome shotgun (WGS) entry which is preliminary data.</text>
</comment>
<accession>A0A3A4ZMJ2</accession>
<organism evidence="1 2">
    <name type="scientific">candidate division WWE3 bacterium</name>
    <dbReference type="NCBI Taxonomy" id="2053526"/>
    <lineage>
        <taxon>Bacteria</taxon>
        <taxon>Katanobacteria</taxon>
    </lineage>
</organism>